<comment type="similarity">
    <text evidence="1">Belongs to the metallo-beta-lactamase superfamily. Class-B beta-lactamase family.</text>
</comment>
<dbReference type="InterPro" id="IPR036866">
    <property type="entry name" value="RibonucZ/Hydroxyglut_hydro"/>
</dbReference>
<gene>
    <name evidence="3" type="ORF">F3N42_05240</name>
</gene>
<comment type="caution">
    <text evidence="3">The sequence shown here is derived from an EMBL/GenBank/DDBJ whole genome shotgun (WGS) entry which is preliminary data.</text>
</comment>
<keyword evidence="3" id="KW-0378">Hydrolase</keyword>
<dbReference type="InterPro" id="IPR001279">
    <property type="entry name" value="Metallo-B-lactamas"/>
</dbReference>
<dbReference type="InterPro" id="IPR050855">
    <property type="entry name" value="NDM-1-like"/>
</dbReference>
<dbReference type="EMBL" id="VYXP01000003">
    <property type="protein sequence ID" value="KAA9132827.1"/>
    <property type="molecule type" value="Genomic_DNA"/>
</dbReference>
<evidence type="ECO:0000313" key="3">
    <source>
        <dbReference type="EMBL" id="KAA9132827.1"/>
    </source>
</evidence>
<protein>
    <submittedName>
        <fullName evidence="3">MBL fold metallo-hydrolase</fullName>
    </submittedName>
</protein>
<keyword evidence="4" id="KW-1185">Reference proteome</keyword>
<dbReference type="Pfam" id="PF00753">
    <property type="entry name" value="Lactamase_B"/>
    <property type="match status" value="1"/>
</dbReference>
<dbReference type="AlphaFoldDB" id="A0A5N0TFD4"/>
<dbReference type="GO" id="GO:0017001">
    <property type="term" value="P:antibiotic catabolic process"/>
    <property type="evidence" value="ECO:0007669"/>
    <property type="project" value="UniProtKB-ARBA"/>
</dbReference>
<dbReference type="Proteomes" id="UP000325372">
    <property type="component" value="Unassembled WGS sequence"/>
</dbReference>
<dbReference type="SMART" id="SM00849">
    <property type="entry name" value="Lactamase_B"/>
    <property type="match status" value="1"/>
</dbReference>
<accession>A0A5N0TFD4</accession>
<organism evidence="3 4">
    <name type="scientific">Marinihelvus fidelis</name>
    <dbReference type="NCBI Taxonomy" id="2613842"/>
    <lineage>
        <taxon>Bacteria</taxon>
        <taxon>Pseudomonadati</taxon>
        <taxon>Pseudomonadota</taxon>
        <taxon>Gammaproteobacteria</taxon>
        <taxon>Chromatiales</taxon>
        <taxon>Wenzhouxiangellaceae</taxon>
        <taxon>Marinihelvus</taxon>
    </lineage>
</organism>
<dbReference type="SUPFAM" id="SSF56281">
    <property type="entry name" value="Metallo-hydrolase/oxidoreductase"/>
    <property type="match status" value="1"/>
</dbReference>
<dbReference type="GO" id="GO:0016787">
    <property type="term" value="F:hydrolase activity"/>
    <property type="evidence" value="ECO:0007669"/>
    <property type="project" value="UniProtKB-KW"/>
</dbReference>
<dbReference type="PANTHER" id="PTHR42951">
    <property type="entry name" value="METALLO-BETA-LACTAMASE DOMAIN-CONTAINING"/>
    <property type="match status" value="1"/>
</dbReference>
<dbReference type="PANTHER" id="PTHR42951:SF4">
    <property type="entry name" value="ACYL-COENZYME A THIOESTERASE MBLAC2"/>
    <property type="match status" value="1"/>
</dbReference>
<sequence length="279" mass="29674">MTPVVQAQEFATTFKATEVVPGITMIEGADGFAGGNMALLAGEDYVALIDDGLAPLAPALKAFVDEAAGRPVNFLVNTHVHGDHVGGNAHFAESGTVVFAHENIRKRLLEDPSGAGGEGGLPVVTFADGVTFYLNGLEAQVFHLPLAHTDGDAAIFFPEVNVLHTGDVFFHGLFPFIDLDNGGTVSGYIAAQQALIERLDDTSKVIPGHGPLATRADLQRDHDMLVDARARVKALVDDGQSADEIVAANPLADYHDDYNWGFISTERMTRTLVRDLGGE</sequence>
<reference evidence="3 4" key="1">
    <citation type="submission" date="2019-09" db="EMBL/GenBank/DDBJ databases">
        <title>Wenzhouxiangella sp. Genome sequencing and assembly.</title>
        <authorList>
            <person name="Zhang R."/>
        </authorList>
    </citation>
    <scope>NUCLEOTIDE SEQUENCE [LARGE SCALE GENOMIC DNA]</scope>
    <source>
        <strain evidence="3 4">W260</strain>
    </source>
</reference>
<evidence type="ECO:0000313" key="4">
    <source>
        <dbReference type="Proteomes" id="UP000325372"/>
    </source>
</evidence>
<dbReference type="CDD" id="cd16282">
    <property type="entry name" value="metallo-hydrolase-like_MBL-fold"/>
    <property type="match status" value="1"/>
</dbReference>
<proteinExistence type="inferred from homology"/>
<evidence type="ECO:0000259" key="2">
    <source>
        <dbReference type="SMART" id="SM00849"/>
    </source>
</evidence>
<dbReference type="Gene3D" id="3.60.15.10">
    <property type="entry name" value="Ribonuclease Z/Hydroxyacylglutathione hydrolase-like"/>
    <property type="match status" value="1"/>
</dbReference>
<name>A0A5N0TFD4_9GAMM</name>
<feature type="domain" description="Metallo-beta-lactamase" evidence="2">
    <location>
        <begin position="34"/>
        <end position="209"/>
    </location>
</feature>
<evidence type="ECO:0000256" key="1">
    <source>
        <dbReference type="ARBA" id="ARBA00005250"/>
    </source>
</evidence>